<dbReference type="EMBL" id="JAHVHU010000039">
    <property type="protein sequence ID" value="MBY5960296.1"/>
    <property type="molecule type" value="Genomic_DNA"/>
</dbReference>
<protein>
    <submittedName>
        <fullName evidence="2">Uncharacterized protein</fullName>
    </submittedName>
</protein>
<feature type="non-terminal residue" evidence="2">
    <location>
        <position position="1"/>
    </location>
</feature>
<sequence length="124" mass="14131">KWYACINKLCMFNFQKIYSKLPRASQSTVLQAPHRLMNPFKGSGICKLMNLPGSIEHGREQIVKPGWSEEKGRPGSQGFTIHRAPGNPQAYESLQGIRDLQAYESSRLDRAWKRTDCKARPLIN</sequence>
<evidence type="ECO:0000313" key="3">
    <source>
        <dbReference type="Proteomes" id="UP000753961"/>
    </source>
</evidence>
<gene>
    <name evidence="2" type="ORF">KUV50_19265</name>
</gene>
<evidence type="ECO:0000256" key="1">
    <source>
        <dbReference type="SAM" id="MobiDB-lite"/>
    </source>
</evidence>
<dbReference type="RefSeq" id="WP_222581844.1">
    <property type="nucleotide sequence ID" value="NZ_JAHVHU010000039.1"/>
</dbReference>
<proteinExistence type="predicted"/>
<evidence type="ECO:0000313" key="2">
    <source>
        <dbReference type="EMBL" id="MBY5960296.1"/>
    </source>
</evidence>
<accession>A0A953LD88</accession>
<dbReference type="Proteomes" id="UP000753961">
    <property type="component" value="Unassembled WGS sequence"/>
</dbReference>
<organism evidence="2 3">
    <name type="scientific">Membranihabitans marinus</name>
    <dbReference type="NCBI Taxonomy" id="1227546"/>
    <lineage>
        <taxon>Bacteria</taxon>
        <taxon>Pseudomonadati</taxon>
        <taxon>Bacteroidota</taxon>
        <taxon>Saprospiria</taxon>
        <taxon>Saprospirales</taxon>
        <taxon>Saprospiraceae</taxon>
        <taxon>Membranihabitans</taxon>
    </lineage>
</organism>
<keyword evidence="3" id="KW-1185">Reference proteome</keyword>
<comment type="caution">
    <text evidence="2">The sequence shown here is derived from an EMBL/GenBank/DDBJ whole genome shotgun (WGS) entry which is preliminary data.</text>
</comment>
<name>A0A953LD88_9BACT</name>
<feature type="region of interest" description="Disordered" evidence="1">
    <location>
        <begin position="66"/>
        <end position="85"/>
    </location>
</feature>
<dbReference type="AlphaFoldDB" id="A0A953LD88"/>
<reference evidence="2" key="1">
    <citation type="submission" date="2021-06" db="EMBL/GenBank/DDBJ databases">
        <title>44 bacteria genomes isolated from Dapeng, Shenzhen.</title>
        <authorList>
            <person name="Zheng W."/>
            <person name="Yu S."/>
            <person name="Huang Y."/>
        </authorList>
    </citation>
    <scope>NUCLEOTIDE SEQUENCE</scope>
    <source>
        <strain evidence="2">DP5N28-2</strain>
    </source>
</reference>